<feature type="domain" description="DUF1232" evidence="5">
    <location>
        <begin position="78"/>
        <end position="112"/>
    </location>
</feature>
<evidence type="ECO:0000313" key="7">
    <source>
        <dbReference type="Proteomes" id="UP001500185"/>
    </source>
</evidence>
<evidence type="ECO:0000259" key="5">
    <source>
        <dbReference type="Pfam" id="PF06803"/>
    </source>
</evidence>
<reference evidence="7" key="1">
    <citation type="journal article" date="2019" name="Int. J. Syst. Evol. Microbiol.">
        <title>The Global Catalogue of Microorganisms (GCM) 10K type strain sequencing project: providing services to taxonomists for standard genome sequencing and annotation.</title>
        <authorList>
            <consortium name="The Broad Institute Genomics Platform"/>
            <consortium name="The Broad Institute Genome Sequencing Center for Infectious Disease"/>
            <person name="Wu L."/>
            <person name="Ma J."/>
        </authorList>
    </citation>
    <scope>NUCLEOTIDE SEQUENCE [LARGE SCALE GENOMIC DNA]</scope>
    <source>
        <strain evidence="7">JCM 16231</strain>
    </source>
</reference>
<dbReference type="EMBL" id="BAAAGG010000022">
    <property type="protein sequence ID" value="GAA0763687.1"/>
    <property type="molecule type" value="Genomic_DNA"/>
</dbReference>
<evidence type="ECO:0000256" key="3">
    <source>
        <dbReference type="ARBA" id="ARBA00022989"/>
    </source>
</evidence>
<dbReference type="Proteomes" id="UP001500185">
    <property type="component" value="Unassembled WGS sequence"/>
</dbReference>
<keyword evidence="2" id="KW-0812">Transmembrane</keyword>
<sequence length="138" mass="16272">MKVLGKKTQNKVDENFVKDGIKSVSETDFDVVLDKKDQLFAKINHPDWKKYKDKIILMFQFLKDVKQKNYPETPWKTLAAMIFTALYIINPLDLIPDFIPFVGYLDDLTVFGFVIRLVDKDLTSYQEWKIEQESTEEQ</sequence>
<comment type="caution">
    <text evidence="6">The sequence shown here is derived from an EMBL/GenBank/DDBJ whole genome shotgun (WGS) entry which is preliminary data.</text>
</comment>
<proteinExistence type="predicted"/>
<keyword evidence="3" id="KW-1133">Transmembrane helix</keyword>
<evidence type="ECO:0000256" key="1">
    <source>
        <dbReference type="ARBA" id="ARBA00004127"/>
    </source>
</evidence>
<evidence type="ECO:0000313" key="6">
    <source>
        <dbReference type="EMBL" id="GAA0763687.1"/>
    </source>
</evidence>
<keyword evidence="7" id="KW-1185">Reference proteome</keyword>
<accession>A0ABP3VRH1</accession>
<protein>
    <recommendedName>
        <fullName evidence="5">DUF1232 domain-containing protein</fullName>
    </recommendedName>
</protein>
<gene>
    <name evidence="6" type="ORF">GCM10009433_25290</name>
</gene>
<keyword evidence="4" id="KW-0472">Membrane</keyword>
<evidence type="ECO:0000256" key="2">
    <source>
        <dbReference type="ARBA" id="ARBA00022692"/>
    </source>
</evidence>
<comment type="subcellular location">
    <subcellularLocation>
        <location evidence="1">Endomembrane system</location>
        <topology evidence="1">Multi-pass membrane protein</topology>
    </subcellularLocation>
</comment>
<name>A0ABP3VRH1_9FLAO</name>
<dbReference type="InterPro" id="IPR010652">
    <property type="entry name" value="DUF1232"/>
</dbReference>
<dbReference type="Pfam" id="PF06803">
    <property type="entry name" value="DUF1232"/>
    <property type="match status" value="1"/>
</dbReference>
<organism evidence="6 7">
    <name type="scientific">Psychroflexus lacisalsi</name>
    <dbReference type="NCBI Taxonomy" id="503928"/>
    <lineage>
        <taxon>Bacteria</taxon>
        <taxon>Pseudomonadati</taxon>
        <taxon>Bacteroidota</taxon>
        <taxon>Flavobacteriia</taxon>
        <taxon>Flavobacteriales</taxon>
        <taxon>Flavobacteriaceae</taxon>
        <taxon>Psychroflexus</taxon>
    </lineage>
</organism>
<evidence type="ECO:0000256" key="4">
    <source>
        <dbReference type="ARBA" id="ARBA00023136"/>
    </source>
</evidence>
<dbReference type="RefSeq" id="WP_224454722.1">
    <property type="nucleotide sequence ID" value="NZ_BAAAGG010000022.1"/>
</dbReference>